<keyword evidence="3" id="KW-1185">Reference proteome</keyword>
<name>A0A2T2NGF5_CORCC</name>
<evidence type="ECO:0000313" key="2">
    <source>
        <dbReference type="EMBL" id="PSN64523.1"/>
    </source>
</evidence>
<dbReference type="Proteomes" id="UP000240883">
    <property type="component" value="Unassembled WGS sequence"/>
</dbReference>
<organism evidence="2 3">
    <name type="scientific">Corynespora cassiicola Philippines</name>
    <dbReference type="NCBI Taxonomy" id="1448308"/>
    <lineage>
        <taxon>Eukaryota</taxon>
        <taxon>Fungi</taxon>
        <taxon>Dikarya</taxon>
        <taxon>Ascomycota</taxon>
        <taxon>Pezizomycotina</taxon>
        <taxon>Dothideomycetes</taxon>
        <taxon>Pleosporomycetidae</taxon>
        <taxon>Pleosporales</taxon>
        <taxon>Corynesporascaceae</taxon>
        <taxon>Corynespora</taxon>
    </lineage>
</organism>
<dbReference type="EMBL" id="KZ678138">
    <property type="protein sequence ID" value="PSN64523.1"/>
    <property type="molecule type" value="Genomic_DNA"/>
</dbReference>
<reference evidence="2 3" key="1">
    <citation type="journal article" date="2018" name="Front. Microbiol.">
        <title>Genome-Wide Analysis of Corynespora cassiicola Leaf Fall Disease Putative Effectors.</title>
        <authorList>
            <person name="Lopez D."/>
            <person name="Ribeiro S."/>
            <person name="Label P."/>
            <person name="Fumanal B."/>
            <person name="Venisse J.S."/>
            <person name="Kohler A."/>
            <person name="de Oliveira R.R."/>
            <person name="Labutti K."/>
            <person name="Lipzen A."/>
            <person name="Lail K."/>
            <person name="Bauer D."/>
            <person name="Ohm R.A."/>
            <person name="Barry K.W."/>
            <person name="Spatafora J."/>
            <person name="Grigoriev I.V."/>
            <person name="Martin F.M."/>
            <person name="Pujade-Renaud V."/>
        </authorList>
    </citation>
    <scope>NUCLEOTIDE SEQUENCE [LARGE SCALE GENOMIC DNA]</scope>
    <source>
        <strain evidence="2 3">Philippines</strain>
    </source>
</reference>
<accession>A0A2T2NGF5</accession>
<feature type="compositionally biased region" description="Basic and acidic residues" evidence="1">
    <location>
        <begin position="1"/>
        <end position="11"/>
    </location>
</feature>
<evidence type="ECO:0000313" key="3">
    <source>
        <dbReference type="Proteomes" id="UP000240883"/>
    </source>
</evidence>
<evidence type="ECO:0000256" key="1">
    <source>
        <dbReference type="SAM" id="MobiDB-lite"/>
    </source>
</evidence>
<protein>
    <submittedName>
        <fullName evidence="2">Uncharacterized protein</fullName>
    </submittedName>
</protein>
<feature type="region of interest" description="Disordered" evidence="1">
    <location>
        <begin position="1"/>
        <end position="114"/>
    </location>
</feature>
<sequence>MTTIMAREERGQNTLTQHHPTTPPPKQGKPKQTKPQTTPIRPDSRPLEYSPSQTTPRLRTDSPRVHKIRGTTANNPHRRRSPTPTTSSNTCPYPGPAPEKALPSPGNKKKPFFEKFPNLQGWGARQGKARQWQGEQARANFLRPSTRAHWPHPTHPRGPPAAELEFFVLRTPAPIPHPGYRTWRLVSVC</sequence>
<proteinExistence type="predicted"/>
<dbReference type="AlphaFoldDB" id="A0A2T2NGF5"/>
<gene>
    <name evidence="2" type="ORF">BS50DRAFT_590328</name>
</gene>